<dbReference type="SMART" id="SM00267">
    <property type="entry name" value="GGDEF"/>
    <property type="match status" value="1"/>
</dbReference>
<dbReference type="InterPro" id="IPR043128">
    <property type="entry name" value="Rev_trsase/Diguanyl_cyclase"/>
</dbReference>
<organism evidence="6 7">
    <name type="scientific">Granulicella sibirica</name>
    <dbReference type="NCBI Taxonomy" id="2479048"/>
    <lineage>
        <taxon>Bacteria</taxon>
        <taxon>Pseudomonadati</taxon>
        <taxon>Acidobacteriota</taxon>
        <taxon>Terriglobia</taxon>
        <taxon>Terriglobales</taxon>
        <taxon>Acidobacteriaceae</taxon>
        <taxon>Granulicella</taxon>
    </lineage>
</organism>
<comment type="caution">
    <text evidence="6">The sequence shown here is derived from an EMBL/GenBank/DDBJ whole genome shotgun (WGS) entry which is preliminary data.</text>
</comment>
<dbReference type="PANTHER" id="PTHR45138:SF9">
    <property type="entry name" value="DIGUANYLATE CYCLASE DGCM-RELATED"/>
    <property type="match status" value="1"/>
</dbReference>
<dbReference type="FunFam" id="3.30.70.270:FF:000001">
    <property type="entry name" value="Diguanylate cyclase domain protein"/>
    <property type="match status" value="1"/>
</dbReference>
<dbReference type="PROSITE" id="PS50005">
    <property type="entry name" value="TPR"/>
    <property type="match status" value="1"/>
</dbReference>
<keyword evidence="7" id="KW-1185">Reference proteome</keyword>
<dbReference type="NCBIfam" id="TIGR00254">
    <property type="entry name" value="GGDEF"/>
    <property type="match status" value="1"/>
</dbReference>
<dbReference type="Gene3D" id="1.25.40.10">
    <property type="entry name" value="Tetratricopeptide repeat domain"/>
    <property type="match status" value="2"/>
</dbReference>
<gene>
    <name evidence="6" type="ORF">GRAN_4309</name>
</gene>
<evidence type="ECO:0000256" key="1">
    <source>
        <dbReference type="ARBA" id="ARBA00012528"/>
    </source>
</evidence>
<evidence type="ECO:0000313" key="6">
    <source>
        <dbReference type="EMBL" id="RXH55205.1"/>
    </source>
</evidence>
<dbReference type="PANTHER" id="PTHR45138">
    <property type="entry name" value="REGULATORY COMPONENTS OF SENSORY TRANSDUCTION SYSTEM"/>
    <property type="match status" value="1"/>
</dbReference>
<keyword evidence="4" id="KW-0472">Membrane</keyword>
<dbReference type="InterPro" id="IPR050469">
    <property type="entry name" value="Diguanylate_Cyclase"/>
</dbReference>
<dbReference type="AlphaFoldDB" id="A0A4Q0SVT1"/>
<dbReference type="Pfam" id="PF00990">
    <property type="entry name" value="GGDEF"/>
    <property type="match status" value="1"/>
</dbReference>
<dbReference type="GO" id="GO:1902201">
    <property type="term" value="P:negative regulation of bacterial-type flagellum-dependent cell motility"/>
    <property type="evidence" value="ECO:0007669"/>
    <property type="project" value="TreeGrafter"/>
</dbReference>
<evidence type="ECO:0000259" key="5">
    <source>
        <dbReference type="PROSITE" id="PS50887"/>
    </source>
</evidence>
<proteinExistence type="predicted"/>
<dbReference type="GO" id="GO:0052621">
    <property type="term" value="F:diguanylate cyclase activity"/>
    <property type="evidence" value="ECO:0007669"/>
    <property type="project" value="UniProtKB-EC"/>
</dbReference>
<dbReference type="InterPro" id="IPR029787">
    <property type="entry name" value="Nucleotide_cyclase"/>
</dbReference>
<dbReference type="EC" id="2.7.7.65" evidence="1"/>
<keyword evidence="3" id="KW-0802">TPR repeat</keyword>
<dbReference type="PROSITE" id="PS50887">
    <property type="entry name" value="GGDEF"/>
    <property type="match status" value="1"/>
</dbReference>
<evidence type="ECO:0000256" key="2">
    <source>
        <dbReference type="ARBA" id="ARBA00034247"/>
    </source>
</evidence>
<dbReference type="EMBL" id="RDSM01000003">
    <property type="protein sequence ID" value="RXH55205.1"/>
    <property type="molecule type" value="Genomic_DNA"/>
</dbReference>
<keyword evidence="4" id="KW-0812">Transmembrane</keyword>
<dbReference type="InterPro" id="IPR011990">
    <property type="entry name" value="TPR-like_helical_dom_sf"/>
</dbReference>
<keyword evidence="4" id="KW-1133">Transmembrane helix</keyword>
<dbReference type="GO" id="GO:0005886">
    <property type="term" value="C:plasma membrane"/>
    <property type="evidence" value="ECO:0007669"/>
    <property type="project" value="TreeGrafter"/>
</dbReference>
<dbReference type="RefSeq" id="WP_161571076.1">
    <property type="nucleotide sequence ID" value="NZ_RDSM01000003.1"/>
</dbReference>
<evidence type="ECO:0000256" key="4">
    <source>
        <dbReference type="SAM" id="Phobius"/>
    </source>
</evidence>
<dbReference type="Pfam" id="PF13424">
    <property type="entry name" value="TPR_12"/>
    <property type="match status" value="1"/>
</dbReference>
<dbReference type="SUPFAM" id="SSF55073">
    <property type="entry name" value="Nucleotide cyclase"/>
    <property type="match status" value="1"/>
</dbReference>
<name>A0A4Q0SVT1_9BACT</name>
<dbReference type="InterPro" id="IPR019734">
    <property type="entry name" value="TPR_rpt"/>
</dbReference>
<dbReference type="InterPro" id="IPR000160">
    <property type="entry name" value="GGDEF_dom"/>
</dbReference>
<reference evidence="7" key="2">
    <citation type="submission" date="2019-02" db="EMBL/GenBank/DDBJ databases">
        <title>Granulicella sibirica sp. nov., a psychrotolerant acidobacterium isolated from an organic soil layer in forested tundra, West Siberia.</title>
        <authorList>
            <person name="Oshkin I.Y."/>
            <person name="Kulichevskaya I.S."/>
            <person name="Rijpstra W.I.C."/>
            <person name="Sinninghe Damste J.S."/>
            <person name="Rakitin A.L."/>
            <person name="Ravin N.V."/>
            <person name="Dedysh S.N."/>
        </authorList>
    </citation>
    <scope>NUCLEOTIDE SEQUENCE [LARGE SCALE GENOMIC DNA]</scope>
    <source>
        <strain evidence="7">AF10</strain>
    </source>
</reference>
<dbReference type="GO" id="GO:0043709">
    <property type="term" value="P:cell adhesion involved in single-species biofilm formation"/>
    <property type="evidence" value="ECO:0007669"/>
    <property type="project" value="TreeGrafter"/>
</dbReference>
<protein>
    <recommendedName>
        <fullName evidence="1">diguanylate cyclase</fullName>
        <ecNumber evidence="1">2.7.7.65</ecNumber>
    </recommendedName>
</protein>
<sequence>MQECRAVAMEDPAKAVSMAQALIHADHLGAVTMIGALDCLGHAQAIAGDSAGAIDAETRALNLLEKTVMPDAERANVLSNAGGVFQMAGDAKQAGKLLAQSLRLATSKDLPDQRIAALIAIADLYADGLEDPLAANPYFRQALDLSKSMGRDQVYIYAYFNFGNNLVKLERYDEALQILDHVVSLAGSQENYARARFRAEATEAQIFVAQKNLSKARELLDHAIAGQQRLGDKQSEAQSLLTRSSLRRAEGEEQAAVNDAERAMNMGKDIDSPAIQIDAMRLQAAIYASQGDAGTALALSRDAKALEAKVQKPGLTRSPSDLDAQLKDQAIQYQNQYLQEQMGIQALSIRRAAMLRNALISVLVAVVCLAGAFFFYQRRISRRFERLSTTDPLSGLLNRREAVRQLGERHQTFDLATGKRTGVFLVDADFFKSVNDRYGHDAGDRVLVELSSRLRAVCRPDDLAARWGGEEFLIAAWNVTPVEATALAERLRATMESRPIRLPGGVDLTVTVSVGFAMYPFFPSAQDESWRDAFYLADRALYSVKDAGRNAWAGVWGTHKEPAVSVRAIHDDPAEAMRSGWIETSASHPGVWRTVLEHAS</sequence>
<dbReference type="CDD" id="cd01949">
    <property type="entry name" value="GGDEF"/>
    <property type="match status" value="1"/>
</dbReference>
<feature type="repeat" description="TPR" evidence="3">
    <location>
        <begin position="156"/>
        <end position="189"/>
    </location>
</feature>
<feature type="transmembrane region" description="Helical" evidence="4">
    <location>
        <begin position="358"/>
        <end position="376"/>
    </location>
</feature>
<reference evidence="6 7" key="1">
    <citation type="submission" date="2018-11" db="EMBL/GenBank/DDBJ databases">
        <authorList>
            <person name="Mardanov A.V."/>
            <person name="Ravin N.V."/>
            <person name="Dedysh S.N."/>
        </authorList>
    </citation>
    <scope>NUCLEOTIDE SEQUENCE [LARGE SCALE GENOMIC DNA]</scope>
    <source>
        <strain evidence="6 7">AF10</strain>
    </source>
</reference>
<comment type="catalytic activity">
    <reaction evidence="2">
        <text>2 GTP = 3',3'-c-di-GMP + 2 diphosphate</text>
        <dbReference type="Rhea" id="RHEA:24898"/>
        <dbReference type="ChEBI" id="CHEBI:33019"/>
        <dbReference type="ChEBI" id="CHEBI:37565"/>
        <dbReference type="ChEBI" id="CHEBI:58805"/>
        <dbReference type="EC" id="2.7.7.65"/>
    </reaction>
</comment>
<dbReference type="Gene3D" id="3.30.70.270">
    <property type="match status" value="1"/>
</dbReference>
<accession>A0A4Q0SVT1</accession>
<dbReference type="Proteomes" id="UP000289437">
    <property type="component" value="Unassembled WGS sequence"/>
</dbReference>
<dbReference type="SUPFAM" id="SSF48452">
    <property type="entry name" value="TPR-like"/>
    <property type="match status" value="2"/>
</dbReference>
<dbReference type="OrthoDB" id="9759607at2"/>
<evidence type="ECO:0000256" key="3">
    <source>
        <dbReference type="PROSITE-ProRule" id="PRU00339"/>
    </source>
</evidence>
<feature type="domain" description="GGDEF" evidence="5">
    <location>
        <begin position="419"/>
        <end position="557"/>
    </location>
</feature>
<evidence type="ECO:0000313" key="7">
    <source>
        <dbReference type="Proteomes" id="UP000289437"/>
    </source>
</evidence>